<gene>
    <name evidence="7" type="ORF">JZ751_015731</name>
</gene>
<keyword evidence="8" id="KW-1185">Reference proteome</keyword>
<dbReference type="Proteomes" id="UP000824540">
    <property type="component" value="Unassembled WGS sequence"/>
</dbReference>
<feature type="domain" description="Fascin-like" evidence="6">
    <location>
        <begin position="141"/>
        <end position="253"/>
    </location>
</feature>
<reference evidence="7" key="1">
    <citation type="thesis" date="2021" institute="BYU ScholarsArchive" country="Provo, UT, USA">
        <title>Applications of and Algorithms for Genome Assembly and Genomic Analyses with an Emphasis on Marine Teleosts.</title>
        <authorList>
            <person name="Pickett B.D."/>
        </authorList>
    </citation>
    <scope>NUCLEOTIDE SEQUENCE</scope>
    <source>
        <strain evidence="7">HI-2016</strain>
    </source>
</reference>
<accession>A0A8T2MVL4</accession>
<dbReference type="OrthoDB" id="10259868at2759"/>
<evidence type="ECO:0000256" key="4">
    <source>
        <dbReference type="ARBA" id="ARBA00023203"/>
    </source>
</evidence>
<comment type="similarity">
    <text evidence="2">Belongs to the fascin family.</text>
</comment>
<dbReference type="AlphaFoldDB" id="A0A8T2MVL4"/>
<comment type="caution">
    <text evidence="7">The sequence shown here is derived from an EMBL/GenBank/DDBJ whole genome shotgun (WGS) entry which is preliminary data.</text>
</comment>
<proteinExistence type="inferred from homology"/>
<evidence type="ECO:0000256" key="2">
    <source>
        <dbReference type="ARBA" id="ARBA00007415"/>
    </source>
</evidence>
<dbReference type="GO" id="GO:0030674">
    <property type="term" value="F:protein-macromolecule adaptor activity"/>
    <property type="evidence" value="ECO:0007669"/>
    <property type="project" value="InterPro"/>
</dbReference>
<feature type="domain" description="Fascin-like" evidence="6">
    <location>
        <begin position="21"/>
        <end position="132"/>
    </location>
</feature>
<organism evidence="7 8">
    <name type="scientific">Albula glossodonta</name>
    <name type="common">roundjaw bonefish</name>
    <dbReference type="NCBI Taxonomy" id="121402"/>
    <lineage>
        <taxon>Eukaryota</taxon>
        <taxon>Metazoa</taxon>
        <taxon>Chordata</taxon>
        <taxon>Craniata</taxon>
        <taxon>Vertebrata</taxon>
        <taxon>Euteleostomi</taxon>
        <taxon>Actinopterygii</taxon>
        <taxon>Neopterygii</taxon>
        <taxon>Teleostei</taxon>
        <taxon>Albuliformes</taxon>
        <taxon>Albulidae</taxon>
        <taxon>Albula</taxon>
    </lineage>
</organism>
<dbReference type="Pfam" id="PF06268">
    <property type="entry name" value="Fascin"/>
    <property type="match status" value="2"/>
</dbReference>
<evidence type="ECO:0000256" key="5">
    <source>
        <dbReference type="ARBA" id="ARBA00023212"/>
    </source>
</evidence>
<dbReference type="InterPro" id="IPR008999">
    <property type="entry name" value="Actin-crosslinking"/>
</dbReference>
<dbReference type="SUPFAM" id="SSF50405">
    <property type="entry name" value="Actin-crosslinking proteins"/>
    <property type="match status" value="2"/>
</dbReference>
<comment type="subcellular location">
    <subcellularLocation>
        <location evidence="1">Cytoplasm</location>
        <location evidence="1">Cytoskeleton</location>
    </subcellularLocation>
</comment>
<keyword evidence="5" id="KW-0206">Cytoskeleton</keyword>
<keyword evidence="4" id="KW-0009">Actin-binding</keyword>
<dbReference type="GO" id="GO:0005737">
    <property type="term" value="C:cytoplasm"/>
    <property type="evidence" value="ECO:0007669"/>
    <property type="project" value="TreeGrafter"/>
</dbReference>
<dbReference type="InterPro" id="IPR010431">
    <property type="entry name" value="Fascin"/>
</dbReference>
<protein>
    <recommendedName>
        <fullName evidence="6">Fascin-like domain-containing protein</fullName>
    </recommendedName>
</protein>
<dbReference type="FunFam" id="2.80.10.50:FF:000010">
    <property type="entry name" value="Fascin"/>
    <property type="match status" value="1"/>
</dbReference>
<name>A0A8T2MVL4_9TELE</name>
<evidence type="ECO:0000259" key="6">
    <source>
        <dbReference type="Pfam" id="PF06268"/>
    </source>
</evidence>
<dbReference type="Gene3D" id="2.80.10.50">
    <property type="match status" value="2"/>
</dbReference>
<dbReference type="GO" id="GO:0007163">
    <property type="term" value="P:establishment or maintenance of cell polarity"/>
    <property type="evidence" value="ECO:0007669"/>
    <property type="project" value="TreeGrafter"/>
</dbReference>
<dbReference type="GO" id="GO:0015629">
    <property type="term" value="C:actin cytoskeleton"/>
    <property type="evidence" value="ECO:0007669"/>
    <property type="project" value="TreeGrafter"/>
</dbReference>
<dbReference type="GO" id="GO:0051017">
    <property type="term" value="P:actin filament bundle assembly"/>
    <property type="evidence" value="ECO:0007669"/>
    <property type="project" value="TreeGrafter"/>
</dbReference>
<dbReference type="EMBL" id="JAFBMS010000252">
    <property type="protein sequence ID" value="KAG9332155.1"/>
    <property type="molecule type" value="Genomic_DNA"/>
</dbReference>
<evidence type="ECO:0000313" key="7">
    <source>
        <dbReference type="EMBL" id="KAG9332155.1"/>
    </source>
</evidence>
<sequence length="496" mass="54004">MPTNGTNKALKLQFGLINHESRYLTAEAFGFKVNASAPSMKRKQIWTLEHDERHGQVVYLRSHLGRYLASDKDGKVSCEDEQPSEGCQFLIVAQSDGRWALQSEPHLRFFGGSEDYLSCFAQTIGEAELWAMHLALHPQANLLSVSRRRYAHLSTSEAEVSVDGNVPWGVRSLLTLAYLDGRYCLKTCDGRFLNHDGKLVQESSRGTGFTLELRQGKLAFKDCEGKYLAPTGPTGTLRAGRCSKPGKDELFDLEESHPQVVFQAPNGKYVSIRQETQPLGRRASVGCMSKGRRVLWTVCLRAAGWGAVDCVSKARRVGVDRVSEGRRVGVGCVSEGCSAGVACVSEGCRAGVGCVSEGCRAGMGYVSEGRRVLWTVFLRAAGRVWVVFLRTAGPQGAEGCVSEGRRVGVGCVSKGHRVLWAVFLRAAGAGMGYVSEGRRVLWTVFLRAAGRVWVVFLRTAGAGMGYVSEGRRLGVGCVSLGRRALWVVFLKAAGRV</sequence>
<dbReference type="PANTHER" id="PTHR10551:SF9">
    <property type="entry name" value="FASCIN-2"/>
    <property type="match status" value="1"/>
</dbReference>
<keyword evidence="3" id="KW-0963">Cytoplasm</keyword>
<dbReference type="GO" id="GO:0051015">
    <property type="term" value="F:actin filament binding"/>
    <property type="evidence" value="ECO:0007669"/>
    <property type="project" value="InterPro"/>
</dbReference>
<dbReference type="GO" id="GO:0016477">
    <property type="term" value="P:cell migration"/>
    <property type="evidence" value="ECO:0007669"/>
    <property type="project" value="TreeGrafter"/>
</dbReference>
<dbReference type="FunFam" id="2.80.10.50:FF:000015">
    <property type="entry name" value="Fascin"/>
    <property type="match status" value="1"/>
</dbReference>
<evidence type="ECO:0000256" key="3">
    <source>
        <dbReference type="ARBA" id="ARBA00022490"/>
    </source>
</evidence>
<dbReference type="PANTHER" id="PTHR10551">
    <property type="entry name" value="FASCIN"/>
    <property type="match status" value="1"/>
</dbReference>
<dbReference type="InterPro" id="IPR022768">
    <property type="entry name" value="Fascin-like_dom"/>
</dbReference>
<evidence type="ECO:0000256" key="1">
    <source>
        <dbReference type="ARBA" id="ARBA00004245"/>
    </source>
</evidence>
<evidence type="ECO:0000313" key="8">
    <source>
        <dbReference type="Proteomes" id="UP000824540"/>
    </source>
</evidence>